<feature type="transmembrane region" description="Helical" evidence="1">
    <location>
        <begin position="37"/>
        <end position="55"/>
    </location>
</feature>
<dbReference type="AlphaFoldDB" id="A0AAV9VKP3"/>
<reference evidence="2 3" key="1">
    <citation type="submission" date="2019-10" db="EMBL/GenBank/DDBJ databases">
        <authorList>
            <person name="Palmer J.M."/>
        </authorList>
    </citation>
    <scope>NUCLEOTIDE SEQUENCE [LARGE SCALE GENOMIC DNA]</scope>
    <source>
        <strain evidence="2 3">TWF730</strain>
    </source>
</reference>
<proteinExistence type="predicted"/>
<protein>
    <submittedName>
        <fullName evidence="2">Uncharacterized protein</fullName>
    </submittedName>
</protein>
<sequence>MLMDGFEASNSRVDSRQPLFLLAVSRPFPNSLSFTDFFCRGCYLFFCFLGWAMYLRWMSENRGWAAEGCNSEPTDWFKFASLLCFCAVLKLQGGAESGRFEVNASFMSPQLPTLEFFEARYLHSSPLCRLFQRENLFMNL</sequence>
<accession>A0AAV9VKP3</accession>
<evidence type="ECO:0000313" key="3">
    <source>
        <dbReference type="Proteomes" id="UP001373714"/>
    </source>
</evidence>
<comment type="caution">
    <text evidence="2">The sequence shown here is derived from an EMBL/GenBank/DDBJ whole genome shotgun (WGS) entry which is preliminary data.</text>
</comment>
<keyword evidence="1" id="KW-0812">Transmembrane</keyword>
<dbReference type="EMBL" id="JAVHNS010000003">
    <property type="protein sequence ID" value="KAK6360340.1"/>
    <property type="molecule type" value="Genomic_DNA"/>
</dbReference>
<evidence type="ECO:0000256" key="1">
    <source>
        <dbReference type="SAM" id="Phobius"/>
    </source>
</evidence>
<name>A0AAV9VKP3_9PEZI</name>
<organism evidence="2 3">
    <name type="scientific">Orbilia blumenaviensis</name>
    <dbReference type="NCBI Taxonomy" id="1796055"/>
    <lineage>
        <taxon>Eukaryota</taxon>
        <taxon>Fungi</taxon>
        <taxon>Dikarya</taxon>
        <taxon>Ascomycota</taxon>
        <taxon>Pezizomycotina</taxon>
        <taxon>Orbiliomycetes</taxon>
        <taxon>Orbiliales</taxon>
        <taxon>Orbiliaceae</taxon>
        <taxon>Orbilia</taxon>
    </lineage>
</organism>
<gene>
    <name evidence="2" type="ORF">TWF730_006486</name>
</gene>
<keyword evidence="3" id="KW-1185">Reference proteome</keyword>
<keyword evidence="1" id="KW-1133">Transmembrane helix</keyword>
<dbReference type="Proteomes" id="UP001373714">
    <property type="component" value="Unassembled WGS sequence"/>
</dbReference>
<keyword evidence="1" id="KW-0472">Membrane</keyword>
<evidence type="ECO:0000313" key="2">
    <source>
        <dbReference type="EMBL" id="KAK6360340.1"/>
    </source>
</evidence>